<sequence length="288" mass="32648">MKVNPKSSMLPTNILNQKQPDYWKYWVLRLVRTGEKLSIMPFGYDNKRRLICGFTSSRHKLKWYITIACVVLDVIYLATVSSQVTASNATVTEVTDFYNHFISRLMGTLGVLAVFSKLEETAHFMNVLFVMREKMRVRLNMTTDVWTEEDLASQQQVINQLANSVFSDKMVPLILLAGIAVFVSGFAKAVRQLKSLSIVVILNSVLGTSLLFCAYQFLIESGGRIEHSSANIRAIGSAKFKCAVDRLRIKGCREIRMYMSSTMYFKPTSFASFAQTVLDRLIDFLLVT</sequence>
<accession>A0ABP1RCX1</accession>
<name>A0ABP1RCX1_9HEXA</name>
<feature type="transmembrane region" description="Helical" evidence="1">
    <location>
        <begin position="63"/>
        <end position="85"/>
    </location>
</feature>
<organism evidence="2 3">
    <name type="scientific">Orchesella dallaii</name>
    <dbReference type="NCBI Taxonomy" id="48710"/>
    <lineage>
        <taxon>Eukaryota</taxon>
        <taxon>Metazoa</taxon>
        <taxon>Ecdysozoa</taxon>
        <taxon>Arthropoda</taxon>
        <taxon>Hexapoda</taxon>
        <taxon>Collembola</taxon>
        <taxon>Entomobryomorpha</taxon>
        <taxon>Entomobryoidea</taxon>
        <taxon>Orchesellidae</taxon>
        <taxon>Orchesellinae</taxon>
        <taxon>Orchesella</taxon>
    </lineage>
</organism>
<keyword evidence="3" id="KW-1185">Reference proteome</keyword>
<keyword evidence="1" id="KW-0812">Transmembrane</keyword>
<proteinExistence type="predicted"/>
<comment type="caution">
    <text evidence="2">The sequence shown here is derived from an EMBL/GenBank/DDBJ whole genome shotgun (WGS) entry which is preliminary data.</text>
</comment>
<feature type="transmembrane region" description="Helical" evidence="1">
    <location>
        <begin position="170"/>
        <end position="190"/>
    </location>
</feature>
<protein>
    <submittedName>
        <fullName evidence="2">Uncharacterized protein</fullName>
    </submittedName>
</protein>
<evidence type="ECO:0000313" key="3">
    <source>
        <dbReference type="Proteomes" id="UP001642540"/>
    </source>
</evidence>
<evidence type="ECO:0000313" key="2">
    <source>
        <dbReference type="EMBL" id="CAL8120970.1"/>
    </source>
</evidence>
<feature type="transmembrane region" description="Helical" evidence="1">
    <location>
        <begin position="196"/>
        <end position="218"/>
    </location>
</feature>
<dbReference type="EMBL" id="CAXLJM020000065">
    <property type="protein sequence ID" value="CAL8120970.1"/>
    <property type="molecule type" value="Genomic_DNA"/>
</dbReference>
<keyword evidence="1" id="KW-1133">Transmembrane helix</keyword>
<evidence type="ECO:0000256" key="1">
    <source>
        <dbReference type="SAM" id="Phobius"/>
    </source>
</evidence>
<keyword evidence="1" id="KW-0472">Membrane</keyword>
<gene>
    <name evidence="2" type="ORF">ODALV1_LOCUS19158</name>
</gene>
<dbReference type="Proteomes" id="UP001642540">
    <property type="component" value="Unassembled WGS sequence"/>
</dbReference>
<reference evidence="2 3" key="1">
    <citation type="submission" date="2024-08" db="EMBL/GenBank/DDBJ databases">
        <authorList>
            <person name="Cucini C."/>
            <person name="Frati F."/>
        </authorList>
    </citation>
    <scope>NUCLEOTIDE SEQUENCE [LARGE SCALE GENOMIC DNA]</scope>
</reference>